<dbReference type="SUPFAM" id="SSF55729">
    <property type="entry name" value="Acyl-CoA N-acyltransferases (Nat)"/>
    <property type="match status" value="2"/>
</dbReference>
<proteinExistence type="predicted"/>
<evidence type="ECO:0000313" key="5">
    <source>
        <dbReference type="Proteomes" id="UP000245590"/>
    </source>
</evidence>
<protein>
    <submittedName>
        <fullName evidence="4">GNAT family N-acetyltransferase</fullName>
    </submittedName>
</protein>
<comment type="caution">
    <text evidence="4">The sequence shown here is derived from an EMBL/GenBank/DDBJ whole genome shotgun (WGS) entry which is preliminary data.</text>
</comment>
<dbReference type="OrthoDB" id="9799092at2"/>
<evidence type="ECO:0000256" key="2">
    <source>
        <dbReference type="ARBA" id="ARBA00023315"/>
    </source>
</evidence>
<evidence type="ECO:0000256" key="1">
    <source>
        <dbReference type="ARBA" id="ARBA00022679"/>
    </source>
</evidence>
<evidence type="ECO:0000259" key="3">
    <source>
        <dbReference type="PROSITE" id="PS51186"/>
    </source>
</evidence>
<dbReference type="Proteomes" id="UP000245590">
    <property type="component" value="Unassembled WGS sequence"/>
</dbReference>
<evidence type="ECO:0000313" key="4">
    <source>
        <dbReference type="EMBL" id="PWH05726.1"/>
    </source>
</evidence>
<feature type="domain" description="N-acetyltransferase" evidence="3">
    <location>
        <begin position="205"/>
        <end position="350"/>
    </location>
</feature>
<dbReference type="Pfam" id="PF00583">
    <property type="entry name" value="Acetyltransf_1"/>
    <property type="match status" value="1"/>
</dbReference>
<sequence length="350" mass="38308">MRCPRAWLDTVRHVNDADMMPVADLPEPREGRGSADLTWDTLRPEDAEQLQALFGDIADADGTGETMPLEAARDQLSLPGFDLARDSLAVRDAGRLIATASVDVATHPDREGRARVRLEGGVHPHYRRRGIGGRLLDRQQEMGRRLAEAVHPGRPGHLHVGGGLDGADVRPLLTARGFEQVRTFQEMLRPLPDESLPEPARIDGLELVTPGEGESAAVHAAHVEAFADHWGSAPASADRWARLWQASTRRPEFSTIARDADGIVQGYVITEVWQPRRLYIGLVGTRPGARGRGVATATLTRTLRLATRSGEFDDVELEVDGESLTGATRLYGRLGFILDKSFALYSKELS</sequence>
<feature type="domain" description="N-acetyltransferase" evidence="3">
    <location>
        <begin position="37"/>
        <end position="192"/>
    </location>
</feature>
<dbReference type="CDD" id="cd04301">
    <property type="entry name" value="NAT_SF"/>
    <property type="match status" value="2"/>
</dbReference>
<organism evidence="4 5">
    <name type="scientific">Brachybacterium endophyticum</name>
    <dbReference type="NCBI Taxonomy" id="2182385"/>
    <lineage>
        <taxon>Bacteria</taxon>
        <taxon>Bacillati</taxon>
        <taxon>Actinomycetota</taxon>
        <taxon>Actinomycetes</taxon>
        <taxon>Micrococcales</taxon>
        <taxon>Dermabacteraceae</taxon>
        <taxon>Brachybacterium</taxon>
    </lineage>
</organism>
<keyword evidence="5" id="KW-1185">Reference proteome</keyword>
<dbReference type="InterPro" id="IPR016181">
    <property type="entry name" value="Acyl_CoA_acyltransferase"/>
</dbReference>
<dbReference type="AlphaFoldDB" id="A0A2U2RIP1"/>
<dbReference type="InterPro" id="IPR050832">
    <property type="entry name" value="Bact_Acetyltransf"/>
</dbReference>
<keyword evidence="2" id="KW-0012">Acyltransferase</keyword>
<dbReference type="InterPro" id="IPR000182">
    <property type="entry name" value="GNAT_dom"/>
</dbReference>
<keyword evidence="1 4" id="KW-0808">Transferase</keyword>
<dbReference type="Gene3D" id="3.40.630.30">
    <property type="match status" value="1"/>
</dbReference>
<name>A0A2U2RIP1_9MICO</name>
<dbReference type="GO" id="GO:0016747">
    <property type="term" value="F:acyltransferase activity, transferring groups other than amino-acyl groups"/>
    <property type="evidence" value="ECO:0007669"/>
    <property type="project" value="InterPro"/>
</dbReference>
<dbReference type="PANTHER" id="PTHR43877">
    <property type="entry name" value="AMINOALKYLPHOSPHONATE N-ACETYLTRANSFERASE-RELATED-RELATED"/>
    <property type="match status" value="1"/>
</dbReference>
<dbReference type="EMBL" id="QFKX01000004">
    <property type="protein sequence ID" value="PWH05726.1"/>
    <property type="molecule type" value="Genomic_DNA"/>
</dbReference>
<gene>
    <name evidence="4" type="ORF">DEO23_10980</name>
</gene>
<accession>A0A2U2RIP1</accession>
<dbReference type="PROSITE" id="PS51186">
    <property type="entry name" value="GNAT"/>
    <property type="match status" value="2"/>
</dbReference>
<reference evidence="4 5" key="1">
    <citation type="submission" date="2018-05" db="EMBL/GenBank/DDBJ databases">
        <title>Brachybacterium sp. M1HQ-2T, whole genome shotgun sequence.</title>
        <authorList>
            <person name="Tuo L."/>
        </authorList>
    </citation>
    <scope>NUCLEOTIDE SEQUENCE [LARGE SCALE GENOMIC DNA]</scope>
    <source>
        <strain evidence="4 5">M1HQ-2</strain>
    </source>
</reference>